<accession>A0A9P3UN14</accession>
<dbReference type="Gene3D" id="3.80.10.10">
    <property type="entry name" value="Ribonuclease Inhibitor"/>
    <property type="match status" value="1"/>
</dbReference>
<evidence type="ECO:0000313" key="2">
    <source>
        <dbReference type="Proteomes" id="UP001063166"/>
    </source>
</evidence>
<dbReference type="InterPro" id="IPR032675">
    <property type="entry name" value="LRR_dom_sf"/>
</dbReference>
<protein>
    <recommendedName>
        <fullName evidence="3">F-box domain-containing protein</fullName>
    </recommendedName>
</protein>
<keyword evidence="2" id="KW-1185">Reference proteome</keyword>
<proteinExistence type="predicted"/>
<dbReference type="Proteomes" id="UP001063166">
    <property type="component" value="Unassembled WGS sequence"/>
</dbReference>
<evidence type="ECO:0008006" key="3">
    <source>
        <dbReference type="Google" id="ProtNLM"/>
    </source>
</evidence>
<reference evidence="1" key="1">
    <citation type="submission" date="2022-07" db="EMBL/GenBank/DDBJ databases">
        <title>The genome of Lyophyllum shimeji provides insight into the initial evolution of ectomycorrhizal fungal genome.</title>
        <authorList>
            <person name="Kobayashi Y."/>
            <person name="Shibata T."/>
            <person name="Hirakawa H."/>
            <person name="Shigenobu S."/>
            <person name="Nishiyama T."/>
            <person name="Yamada A."/>
            <person name="Hasebe M."/>
            <person name="Kawaguchi M."/>
        </authorList>
    </citation>
    <scope>NUCLEOTIDE SEQUENCE</scope>
    <source>
        <strain evidence="1">AT787</strain>
    </source>
</reference>
<dbReference type="EMBL" id="BRPK01000003">
    <property type="protein sequence ID" value="GLB36881.1"/>
    <property type="molecule type" value="Genomic_DNA"/>
</dbReference>
<dbReference type="OrthoDB" id="2979537at2759"/>
<evidence type="ECO:0000313" key="1">
    <source>
        <dbReference type="EMBL" id="GLB36881.1"/>
    </source>
</evidence>
<name>A0A9P3UN14_LYOSH</name>
<dbReference type="AlphaFoldDB" id="A0A9P3UN14"/>
<sequence length="463" mass="53184">MVTLGRFRVYLLFLNLRNTSFQLLTLETHELEGFDLQEYRVCHLNAMIRAVPSQFGALANPTGYVDHLPHEVLGEIFEWIRCIPCPRILEQQHKPFRMTPMLLSHVCSRWRRIVLGMTSQWTRLEMNSTTHPDVFAELLSRSKRLPFSLFITLPTLDIERCPDAKKVDFRETFTILKRNVPRLRSLQIRTNNATFFLIFNKFLRNVHFPRLELLSLEQVDPAVRRYNVGPVEFNPAIFRHLRLENIMIDCDATCLGGLRRVHLVNSAGTLLDQTQLMHSTYPVIPEAPAMPQLVELKVECTHLVPVRSHNTPSFRRGELRSLILSRISMPMVTDDALQRIDNLFHITYSPSLEILVLDRLDQPSFQRFVLRQQSIYPKFQSVNSLSLIDVDLSIVDHHFMRAFPRVTQLNLIAVNPQPMLALLQNPAYMPTLTLINIDHQSHPRVICVPTAAVAPSAGGTAPG</sequence>
<comment type="caution">
    <text evidence="1">The sequence shown here is derived from an EMBL/GenBank/DDBJ whole genome shotgun (WGS) entry which is preliminary data.</text>
</comment>
<gene>
    <name evidence="1" type="ORF">LshimejAT787_0311680</name>
</gene>
<organism evidence="1 2">
    <name type="scientific">Lyophyllum shimeji</name>
    <name type="common">Hon-shimeji</name>
    <name type="synonym">Tricholoma shimeji</name>
    <dbReference type="NCBI Taxonomy" id="47721"/>
    <lineage>
        <taxon>Eukaryota</taxon>
        <taxon>Fungi</taxon>
        <taxon>Dikarya</taxon>
        <taxon>Basidiomycota</taxon>
        <taxon>Agaricomycotina</taxon>
        <taxon>Agaricomycetes</taxon>
        <taxon>Agaricomycetidae</taxon>
        <taxon>Agaricales</taxon>
        <taxon>Tricholomatineae</taxon>
        <taxon>Lyophyllaceae</taxon>
        <taxon>Lyophyllum</taxon>
    </lineage>
</organism>